<dbReference type="Gene3D" id="3.40.50.11240">
    <property type="entry name" value="Ethanolamine ammonia-lyase light chain (EutC)"/>
    <property type="match status" value="1"/>
</dbReference>
<dbReference type="PANTHER" id="PTHR39330">
    <property type="entry name" value="ETHANOLAMINE AMMONIA-LYASE LIGHT CHAIN"/>
    <property type="match status" value="1"/>
</dbReference>
<dbReference type="UniPathway" id="UPA00560"/>
<dbReference type="GO" id="GO:0008851">
    <property type="term" value="F:ethanolamine ammonia-lyase activity"/>
    <property type="evidence" value="ECO:0007669"/>
    <property type="project" value="UniProtKB-UniRule"/>
</dbReference>
<dbReference type="GO" id="GO:0031471">
    <property type="term" value="C:ethanolamine degradation polyhedral organelle"/>
    <property type="evidence" value="ECO:0007669"/>
    <property type="project" value="UniProtKB-UniRule"/>
</dbReference>
<keyword evidence="1 5" id="KW-0846">Cobalamin</keyword>
<organism evidence="6 7">
    <name type="scientific">Mesorhizobium zhangyense</name>
    <dbReference type="NCBI Taxonomy" id="1776730"/>
    <lineage>
        <taxon>Bacteria</taxon>
        <taxon>Pseudomonadati</taxon>
        <taxon>Pseudomonadota</taxon>
        <taxon>Alphaproteobacteria</taxon>
        <taxon>Hyphomicrobiales</taxon>
        <taxon>Phyllobacteriaceae</taxon>
        <taxon>Mesorhizobium</taxon>
    </lineage>
</organism>
<comment type="pathway">
    <text evidence="5">Amine and polyamine degradation; ethanolamine degradation.</text>
</comment>
<dbReference type="InterPro" id="IPR042251">
    <property type="entry name" value="EutC_C"/>
</dbReference>
<sequence length="247" mass="26018">MSAPANLFGNLRTLTPSRVGVATADGTAPTRSVLDFQQAYALARDAIHEPLDAAGIARAVAPLPSRLVRSQTPDRGTYLRRPDLGRRLHAECLIDLPAIGCDVVFVVADGLSARAVEQHVAPVLKLAVERLEGWSVGPVVIASQARVAIGDEIGACLGAEFCVVLIGERPGLSVSDSLGVYITRKPAIGRMDSDRNCISNIHANGGLSHAQAAAKIAWLLKQARKIGQTGVTLKDEMVEGVIEHGAV</sequence>
<keyword evidence="4 5" id="KW-1283">Bacterial microcompartment</keyword>
<evidence type="ECO:0000256" key="2">
    <source>
        <dbReference type="ARBA" id="ARBA00023239"/>
    </source>
</evidence>
<dbReference type="GO" id="GO:0009350">
    <property type="term" value="C:ethanolamine ammonia-lyase complex"/>
    <property type="evidence" value="ECO:0007669"/>
    <property type="project" value="UniProtKB-UniRule"/>
</dbReference>
<dbReference type="Proteomes" id="UP000481252">
    <property type="component" value="Unassembled WGS sequence"/>
</dbReference>
<evidence type="ECO:0000313" key="6">
    <source>
        <dbReference type="EMBL" id="NGN41885.1"/>
    </source>
</evidence>
<feature type="binding site" evidence="5">
    <location>
        <position position="147"/>
    </location>
    <ligand>
        <name>adenosylcob(III)alamin</name>
        <dbReference type="ChEBI" id="CHEBI:18408"/>
    </ligand>
</feature>
<dbReference type="EC" id="4.3.1.7" evidence="5"/>
<comment type="subcellular location">
    <subcellularLocation>
        <location evidence="5">Bacterial microcompartment</location>
    </subcellularLocation>
</comment>
<comment type="similarity">
    <text evidence="5">Belongs to the EutC family.</text>
</comment>
<evidence type="ECO:0000313" key="7">
    <source>
        <dbReference type="Proteomes" id="UP000481252"/>
    </source>
</evidence>
<name>A0A7C9V685_9HYPH</name>
<reference evidence="6 7" key="1">
    <citation type="submission" date="2020-02" db="EMBL/GenBank/DDBJ databases">
        <title>Genome sequence of the type strain CGMCC 1.15528 of Mesorhizobium zhangyense.</title>
        <authorList>
            <person name="Gao J."/>
            <person name="Sun J."/>
        </authorList>
    </citation>
    <scope>NUCLEOTIDE SEQUENCE [LARGE SCALE GENOMIC DNA]</scope>
    <source>
        <strain evidence="6 7">CGMCC 1.15528</strain>
    </source>
</reference>
<evidence type="ECO:0000256" key="4">
    <source>
        <dbReference type="ARBA" id="ARBA00024446"/>
    </source>
</evidence>
<dbReference type="HAMAP" id="MF_00601">
    <property type="entry name" value="EutC"/>
    <property type="match status" value="1"/>
</dbReference>
<comment type="subunit">
    <text evidence="5">The basic unit is a heterodimer which dimerizes to form tetramers. The heterotetramers trimerize; 6 large subunits form a core ring with 6 small subunits projecting outwards.</text>
</comment>
<dbReference type="EMBL" id="JAAKZG010000004">
    <property type="protein sequence ID" value="NGN41885.1"/>
    <property type="molecule type" value="Genomic_DNA"/>
</dbReference>
<accession>A0A7C9V685</accession>
<comment type="cofactor">
    <cofactor evidence="5">
        <name>adenosylcob(III)alamin</name>
        <dbReference type="ChEBI" id="CHEBI:18408"/>
    </cofactor>
    <text evidence="5">Binds between the large and small subunits.</text>
</comment>
<dbReference type="PIRSF" id="PIRSF018982">
    <property type="entry name" value="EutC"/>
    <property type="match status" value="1"/>
</dbReference>
<dbReference type="GO" id="GO:0046336">
    <property type="term" value="P:ethanolamine catabolic process"/>
    <property type="evidence" value="ECO:0007669"/>
    <property type="project" value="UniProtKB-UniRule"/>
</dbReference>
<proteinExistence type="inferred from homology"/>
<keyword evidence="3 5" id="KW-0170">Cobalt</keyword>
<comment type="caution">
    <text evidence="6">The sequence shown here is derived from an EMBL/GenBank/DDBJ whole genome shotgun (WGS) entry which is preliminary data.</text>
</comment>
<evidence type="ECO:0000256" key="5">
    <source>
        <dbReference type="HAMAP-Rule" id="MF_00601"/>
    </source>
</evidence>
<feature type="binding site" evidence="5">
    <location>
        <position position="168"/>
    </location>
    <ligand>
        <name>adenosylcob(III)alamin</name>
        <dbReference type="ChEBI" id="CHEBI:18408"/>
    </ligand>
</feature>
<dbReference type="GO" id="GO:0006520">
    <property type="term" value="P:amino acid metabolic process"/>
    <property type="evidence" value="ECO:0007669"/>
    <property type="project" value="InterPro"/>
</dbReference>
<dbReference type="NCBIfam" id="NF003971">
    <property type="entry name" value="PRK05465.1"/>
    <property type="match status" value="1"/>
</dbReference>
<gene>
    <name evidence="5" type="primary">eutC</name>
    <name evidence="6" type="ORF">G6N74_12470</name>
</gene>
<dbReference type="PANTHER" id="PTHR39330:SF1">
    <property type="entry name" value="ETHANOLAMINE AMMONIA-LYASE SMALL SUBUNIT"/>
    <property type="match status" value="1"/>
</dbReference>
<dbReference type="InterPro" id="IPR009246">
    <property type="entry name" value="EutC"/>
</dbReference>
<keyword evidence="7" id="KW-1185">Reference proteome</keyword>
<dbReference type="RefSeq" id="WP_165117720.1">
    <property type="nucleotide sequence ID" value="NZ_JAAKZG010000004.1"/>
</dbReference>
<dbReference type="InterPro" id="IPR042255">
    <property type="entry name" value="EutC_N"/>
</dbReference>
<dbReference type="GO" id="GO:0031419">
    <property type="term" value="F:cobalamin binding"/>
    <property type="evidence" value="ECO:0007669"/>
    <property type="project" value="UniProtKB-UniRule"/>
</dbReference>
<comment type="function">
    <text evidence="5">Catalyzes the deamination of various vicinal amino-alcohols to oxo compounds. Allows this organism to utilize ethanolamine as the sole source of nitrogen and carbon in the presence of external vitamin B12.</text>
</comment>
<evidence type="ECO:0000256" key="1">
    <source>
        <dbReference type="ARBA" id="ARBA00022628"/>
    </source>
</evidence>
<comment type="catalytic activity">
    <reaction evidence="5">
        <text>ethanolamine = acetaldehyde + NH4(+)</text>
        <dbReference type="Rhea" id="RHEA:15313"/>
        <dbReference type="ChEBI" id="CHEBI:15343"/>
        <dbReference type="ChEBI" id="CHEBI:28938"/>
        <dbReference type="ChEBI" id="CHEBI:57603"/>
        <dbReference type="EC" id="4.3.1.7"/>
    </reaction>
</comment>
<feature type="binding site" evidence="5">
    <location>
        <position position="197"/>
    </location>
    <ligand>
        <name>adenosylcob(III)alamin</name>
        <dbReference type="ChEBI" id="CHEBI:18408"/>
    </ligand>
</feature>
<dbReference type="Pfam" id="PF05985">
    <property type="entry name" value="EutC"/>
    <property type="match status" value="1"/>
</dbReference>
<dbReference type="Gene3D" id="1.10.30.40">
    <property type="entry name" value="Ethanolamine ammonia-lyase light chain (EutC), N-terminal domain"/>
    <property type="match status" value="1"/>
</dbReference>
<keyword evidence="2 5" id="KW-0456">Lyase</keyword>
<protein>
    <recommendedName>
        <fullName evidence="5">Ethanolamine ammonia-lyase small subunit</fullName>
        <shortName evidence="5">EAL small subunit</shortName>
        <ecNumber evidence="5">4.3.1.7</ecNumber>
    </recommendedName>
</protein>
<dbReference type="AlphaFoldDB" id="A0A7C9V685"/>
<evidence type="ECO:0000256" key="3">
    <source>
        <dbReference type="ARBA" id="ARBA00023285"/>
    </source>
</evidence>